<name>A0AAE1UUP7_9SOLA</name>
<evidence type="ECO:0000313" key="1">
    <source>
        <dbReference type="EMBL" id="KAK4337839.1"/>
    </source>
</evidence>
<dbReference type="EMBL" id="JAVYJV010000024">
    <property type="protein sequence ID" value="KAK4337839.1"/>
    <property type="molecule type" value="Genomic_DNA"/>
</dbReference>
<gene>
    <name evidence="1" type="ORF">RND71_042326</name>
</gene>
<comment type="caution">
    <text evidence="1">The sequence shown here is derived from an EMBL/GenBank/DDBJ whole genome shotgun (WGS) entry which is preliminary data.</text>
</comment>
<accession>A0AAE1UUP7</accession>
<organism evidence="1 2">
    <name type="scientific">Anisodus tanguticus</name>
    <dbReference type="NCBI Taxonomy" id="243964"/>
    <lineage>
        <taxon>Eukaryota</taxon>
        <taxon>Viridiplantae</taxon>
        <taxon>Streptophyta</taxon>
        <taxon>Embryophyta</taxon>
        <taxon>Tracheophyta</taxon>
        <taxon>Spermatophyta</taxon>
        <taxon>Magnoliopsida</taxon>
        <taxon>eudicotyledons</taxon>
        <taxon>Gunneridae</taxon>
        <taxon>Pentapetalae</taxon>
        <taxon>asterids</taxon>
        <taxon>lamiids</taxon>
        <taxon>Solanales</taxon>
        <taxon>Solanaceae</taxon>
        <taxon>Solanoideae</taxon>
        <taxon>Hyoscyameae</taxon>
        <taxon>Anisodus</taxon>
    </lineage>
</organism>
<dbReference type="AlphaFoldDB" id="A0AAE1UUP7"/>
<evidence type="ECO:0000313" key="2">
    <source>
        <dbReference type="Proteomes" id="UP001291623"/>
    </source>
</evidence>
<proteinExistence type="predicted"/>
<dbReference type="Proteomes" id="UP001291623">
    <property type="component" value="Unassembled WGS sequence"/>
</dbReference>
<keyword evidence="2" id="KW-1185">Reference proteome</keyword>
<sequence>MITARLEALEVAQNPPNPVNIDNLRRIQQHPIPPIRRQAVRAPQFQQGEDQFGDDENEFEEDYQRRLVCKPGTHEKFCSEEPSLDELSPKMVETTCLMEQVHVENKDKVVNLQPMNKEKQVSNKFSYDNELDFGGDSVLEFKGSNFLQNSSAYVNRLYEEEYVRCVIEDA</sequence>
<reference evidence="1" key="1">
    <citation type="submission" date="2023-12" db="EMBL/GenBank/DDBJ databases">
        <title>Genome assembly of Anisodus tanguticus.</title>
        <authorList>
            <person name="Wang Y.-J."/>
        </authorList>
    </citation>
    <scope>NUCLEOTIDE SEQUENCE</scope>
    <source>
        <strain evidence="1">KB-2021</strain>
        <tissue evidence="1">Leaf</tissue>
    </source>
</reference>
<protein>
    <submittedName>
        <fullName evidence="1">Uncharacterized protein</fullName>
    </submittedName>
</protein>